<reference evidence="1" key="1">
    <citation type="journal article" date="2023" name="G3 (Bethesda)">
        <title>A reference genome for the long-term kleptoplast-retaining sea slug Elysia crispata morphotype clarki.</title>
        <authorList>
            <person name="Eastman K.E."/>
            <person name="Pendleton A.L."/>
            <person name="Shaikh M.A."/>
            <person name="Suttiyut T."/>
            <person name="Ogas R."/>
            <person name="Tomko P."/>
            <person name="Gavelis G."/>
            <person name="Widhalm J.R."/>
            <person name="Wisecaver J.H."/>
        </authorList>
    </citation>
    <scope>NUCLEOTIDE SEQUENCE</scope>
    <source>
        <strain evidence="1">ECLA1</strain>
    </source>
</reference>
<gene>
    <name evidence="1" type="ORF">RRG08_011072</name>
</gene>
<accession>A0AAE1DCJ8</accession>
<evidence type="ECO:0000313" key="2">
    <source>
        <dbReference type="Proteomes" id="UP001283361"/>
    </source>
</evidence>
<protein>
    <submittedName>
        <fullName evidence="1">Uncharacterized protein</fullName>
    </submittedName>
</protein>
<name>A0AAE1DCJ8_9GAST</name>
<keyword evidence="2" id="KW-1185">Reference proteome</keyword>
<proteinExistence type="predicted"/>
<dbReference type="EMBL" id="JAWDGP010004362">
    <property type="protein sequence ID" value="KAK3764985.1"/>
    <property type="molecule type" value="Genomic_DNA"/>
</dbReference>
<comment type="caution">
    <text evidence="1">The sequence shown here is derived from an EMBL/GenBank/DDBJ whole genome shotgun (WGS) entry which is preliminary data.</text>
</comment>
<sequence length="132" mass="14540">MRDPGTRLEVTEAEAKRRVLASRVAYPLLDSLDAGIPFWPVVALVCIHGGQLNSSSIVWARGMQSILAALRLADHLFRAKQSLESGFQMMLKTNRDDRSGRFGAEITVTATTTTVSLASLLELTFCLVVDYR</sequence>
<organism evidence="1 2">
    <name type="scientific">Elysia crispata</name>
    <name type="common">lettuce slug</name>
    <dbReference type="NCBI Taxonomy" id="231223"/>
    <lineage>
        <taxon>Eukaryota</taxon>
        <taxon>Metazoa</taxon>
        <taxon>Spiralia</taxon>
        <taxon>Lophotrochozoa</taxon>
        <taxon>Mollusca</taxon>
        <taxon>Gastropoda</taxon>
        <taxon>Heterobranchia</taxon>
        <taxon>Euthyneura</taxon>
        <taxon>Panpulmonata</taxon>
        <taxon>Sacoglossa</taxon>
        <taxon>Placobranchoidea</taxon>
        <taxon>Plakobranchidae</taxon>
        <taxon>Elysia</taxon>
    </lineage>
</organism>
<dbReference type="AlphaFoldDB" id="A0AAE1DCJ8"/>
<evidence type="ECO:0000313" key="1">
    <source>
        <dbReference type="EMBL" id="KAK3764985.1"/>
    </source>
</evidence>
<dbReference type="Proteomes" id="UP001283361">
    <property type="component" value="Unassembled WGS sequence"/>
</dbReference>